<dbReference type="InterPro" id="IPR025330">
    <property type="entry name" value="DUF4236"/>
</dbReference>
<dbReference type="EMBL" id="JADNYM010000006">
    <property type="protein sequence ID" value="MBG0739015.1"/>
    <property type="molecule type" value="Genomic_DNA"/>
</dbReference>
<name>A0A931G507_9MICC</name>
<keyword evidence="3" id="KW-1185">Reference proteome</keyword>
<comment type="caution">
    <text evidence="2">The sequence shown here is derived from an EMBL/GenBank/DDBJ whole genome shotgun (WGS) entry which is preliminary data.</text>
</comment>
<dbReference type="RefSeq" id="WP_196395961.1">
    <property type="nucleotide sequence ID" value="NZ_JADNYM010000006.1"/>
</dbReference>
<evidence type="ECO:0000313" key="2">
    <source>
        <dbReference type="EMBL" id="MBG0739015.1"/>
    </source>
</evidence>
<reference evidence="2 3" key="1">
    <citation type="submission" date="2020-11" db="EMBL/GenBank/DDBJ databases">
        <title>Arthrobacter antarcticus sp. nov., isolated from Antarctic Soil.</title>
        <authorList>
            <person name="Li J."/>
        </authorList>
    </citation>
    <scope>NUCLEOTIDE SEQUENCE [LARGE SCALE GENOMIC DNA]</scope>
    <source>
        <strain evidence="2 3">Z1-20</strain>
    </source>
</reference>
<accession>A0A931G507</accession>
<organism evidence="2 3">
    <name type="scientific">Arthrobacter terrae</name>
    <dbReference type="NCBI Taxonomy" id="2935737"/>
    <lineage>
        <taxon>Bacteria</taxon>
        <taxon>Bacillati</taxon>
        <taxon>Actinomycetota</taxon>
        <taxon>Actinomycetes</taxon>
        <taxon>Micrococcales</taxon>
        <taxon>Micrococcaceae</taxon>
        <taxon>Arthrobacter</taxon>
    </lineage>
</organism>
<dbReference type="AlphaFoldDB" id="A0A931G507"/>
<dbReference type="Proteomes" id="UP000655366">
    <property type="component" value="Unassembled WGS sequence"/>
</dbReference>
<protein>
    <submittedName>
        <fullName evidence="2">DUF4236 domain-containing protein</fullName>
    </submittedName>
</protein>
<proteinExistence type="predicted"/>
<dbReference type="Pfam" id="PF14020">
    <property type="entry name" value="DUF4236"/>
    <property type="match status" value="1"/>
</dbReference>
<sequence length="53" mass="5801">MGLSFRKTMKLGKKTRLNVSKSGISASRKAGPITVNSRGRVTIRLGKGISWRL</sequence>
<gene>
    <name evidence="2" type="ORF">IV500_06230</name>
</gene>
<feature type="domain" description="DUF4236" evidence="1">
    <location>
        <begin position="3"/>
        <end position="52"/>
    </location>
</feature>
<evidence type="ECO:0000259" key="1">
    <source>
        <dbReference type="Pfam" id="PF14020"/>
    </source>
</evidence>
<evidence type="ECO:0000313" key="3">
    <source>
        <dbReference type="Proteomes" id="UP000655366"/>
    </source>
</evidence>